<evidence type="ECO:0000313" key="4">
    <source>
        <dbReference type="RefSeq" id="XP_023935585.1"/>
    </source>
</evidence>
<accession>A0A6J1MJH4</accession>
<dbReference type="Gene3D" id="3.40.50.12100">
    <property type="entry name" value="Stimulator of interferon genes protein"/>
    <property type="match status" value="1"/>
</dbReference>
<dbReference type="GO" id="GO:0045087">
    <property type="term" value="P:innate immune response"/>
    <property type="evidence" value="ECO:0007669"/>
    <property type="project" value="TreeGrafter"/>
</dbReference>
<keyword evidence="1" id="KW-0472">Membrane</keyword>
<keyword evidence="3" id="KW-1185">Reference proteome</keyword>
<keyword evidence="1" id="KW-0812">Transmembrane</keyword>
<gene>
    <name evidence="4 5 6" type="primary">LOC112044084</name>
</gene>
<sequence>MNNNKLYFIYGIEILFVLGLSFGSQSIHFENVQKWAVVVARYVAYLLMIRGAHEACVYGYGVLQTQEEINVGRVWRRCRTFVVLLAASLACVLYCEQRIIGEEFLLLFIAHLIVKYPEVEQPPIINYGMGMAYSFYEGYLAHIIPSDGGRFVGFQENMSIYESAQGIVFPVKRLFLVITRSLYCPPDLKHFNKSDSSLPHLEACKVSDKSLEDVEKDVAGVKGRTYRNSAYVIYRPGRRAVYLSAECATPLHTLYRVLQKKTVYEELADVDSRELVRDFCSTLRSAVHKNPESRDKCELVFYDDLDPTQNLADVLLDKIRELEPNFEEIISKRE</sequence>
<dbReference type="Proteomes" id="UP001652582">
    <property type="component" value="Chromosome 19"/>
</dbReference>
<dbReference type="PANTHER" id="PTHR34339">
    <property type="entry name" value="STIMULATOR OF INTERFERON GENES PROTEIN"/>
    <property type="match status" value="1"/>
</dbReference>
<dbReference type="GO" id="GO:0000045">
    <property type="term" value="P:autophagosome assembly"/>
    <property type="evidence" value="ECO:0007669"/>
    <property type="project" value="TreeGrafter"/>
</dbReference>
<evidence type="ECO:0000313" key="3">
    <source>
        <dbReference type="Proteomes" id="UP001652582"/>
    </source>
</evidence>
<dbReference type="GO" id="GO:0016239">
    <property type="term" value="P:positive regulation of macroautophagy"/>
    <property type="evidence" value="ECO:0007669"/>
    <property type="project" value="TreeGrafter"/>
</dbReference>
<keyword evidence="1" id="KW-1133">Transmembrane helix</keyword>
<dbReference type="RefSeq" id="XP_023935585.1">
    <property type="nucleotide sequence ID" value="XM_024079817.1"/>
</dbReference>
<dbReference type="InterPro" id="IPR038623">
    <property type="entry name" value="STING_C_sf"/>
</dbReference>
<evidence type="ECO:0000313" key="6">
    <source>
        <dbReference type="RefSeq" id="XP_023935587.1"/>
    </source>
</evidence>
<dbReference type="GO" id="GO:0061507">
    <property type="term" value="F:2',3'-cyclic GMP-AMP binding"/>
    <property type="evidence" value="ECO:0007669"/>
    <property type="project" value="TreeGrafter"/>
</dbReference>
<dbReference type="AlphaFoldDB" id="A0A6J1MJH4"/>
<proteinExistence type="predicted"/>
<dbReference type="GO" id="GO:0005776">
    <property type="term" value="C:autophagosome"/>
    <property type="evidence" value="ECO:0007669"/>
    <property type="project" value="TreeGrafter"/>
</dbReference>
<name>A0A6J1MJH4_BICAN</name>
<evidence type="ECO:0000259" key="2">
    <source>
        <dbReference type="Pfam" id="PF15009"/>
    </source>
</evidence>
<dbReference type="OrthoDB" id="6053839at2759"/>
<dbReference type="Pfam" id="PF15009">
    <property type="entry name" value="STING_LBD"/>
    <property type="match status" value="1"/>
</dbReference>
<reference evidence="4 5" key="1">
    <citation type="submission" date="2025-04" db="UniProtKB">
        <authorList>
            <consortium name="RefSeq"/>
        </authorList>
    </citation>
    <scope>IDENTIFICATION</scope>
</reference>
<dbReference type="InterPro" id="IPR055432">
    <property type="entry name" value="STING_LBD"/>
</dbReference>
<feature type="domain" description="STING ligand-binding" evidence="2">
    <location>
        <begin position="126"/>
        <end position="321"/>
    </location>
</feature>
<dbReference type="GO" id="GO:0035438">
    <property type="term" value="F:cyclic-di-GMP binding"/>
    <property type="evidence" value="ECO:0007669"/>
    <property type="project" value="TreeGrafter"/>
</dbReference>
<dbReference type="GO" id="GO:0032481">
    <property type="term" value="P:positive regulation of type I interferon production"/>
    <property type="evidence" value="ECO:0007669"/>
    <property type="project" value="InterPro"/>
</dbReference>
<feature type="transmembrane region" description="Helical" evidence="1">
    <location>
        <begin position="6"/>
        <end position="23"/>
    </location>
</feature>
<dbReference type="RefSeq" id="XP_023935586.1">
    <property type="nucleotide sequence ID" value="XM_024079818.1"/>
</dbReference>
<dbReference type="GO" id="GO:0002218">
    <property type="term" value="P:activation of innate immune response"/>
    <property type="evidence" value="ECO:0007669"/>
    <property type="project" value="InterPro"/>
</dbReference>
<dbReference type="KEGG" id="bany:112044084"/>
<evidence type="ECO:0000256" key="1">
    <source>
        <dbReference type="SAM" id="Phobius"/>
    </source>
</evidence>
<dbReference type="GeneID" id="112044084"/>
<dbReference type="RefSeq" id="XP_023935587.1">
    <property type="nucleotide sequence ID" value="XM_024079819.1"/>
</dbReference>
<protein>
    <submittedName>
        <fullName evidence="4 5">Stimulator of interferon genes protein-like isoform X1</fullName>
    </submittedName>
</protein>
<dbReference type="GO" id="GO:0005789">
    <property type="term" value="C:endoplasmic reticulum membrane"/>
    <property type="evidence" value="ECO:0007669"/>
    <property type="project" value="TreeGrafter"/>
</dbReference>
<organism evidence="3 4">
    <name type="scientific">Bicyclus anynana</name>
    <name type="common">Squinting bush brown butterfly</name>
    <dbReference type="NCBI Taxonomy" id="110368"/>
    <lineage>
        <taxon>Eukaryota</taxon>
        <taxon>Metazoa</taxon>
        <taxon>Ecdysozoa</taxon>
        <taxon>Arthropoda</taxon>
        <taxon>Hexapoda</taxon>
        <taxon>Insecta</taxon>
        <taxon>Pterygota</taxon>
        <taxon>Neoptera</taxon>
        <taxon>Endopterygota</taxon>
        <taxon>Lepidoptera</taxon>
        <taxon>Glossata</taxon>
        <taxon>Ditrysia</taxon>
        <taxon>Papilionoidea</taxon>
        <taxon>Nymphalidae</taxon>
        <taxon>Satyrinae</taxon>
        <taxon>Satyrini</taxon>
        <taxon>Mycalesina</taxon>
        <taxon>Bicyclus</taxon>
    </lineage>
</organism>
<feature type="transmembrane region" description="Helical" evidence="1">
    <location>
        <begin position="35"/>
        <end position="53"/>
    </location>
</feature>
<dbReference type="GO" id="GO:0061709">
    <property type="term" value="P:reticulophagy"/>
    <property type="evidence" value="ECO:0007669"/>
    <property type="project" value="TreeGrafter"/>
</dbReference>
<dbReference type="InterPro" id="IPR029158">
    <property type="entry name" value="STING"/>
</dbReference>
<dbReference type="PANTHER" id="PTHR34339:SF1">
    <property type="entry name" value="STIMULATOR OF INTERFERON GENES PROTEIN"/>
    <property type="match status" value="1"/>
</dbReference>
<evidence type="ECO:0000313" key="5">
    <source>
        <dbReference type="RefSeq" id="XP_023935586.1"/>
    </source>
</evidence>